<comment type="caution">
    <text evidence="8">The sequence shown here is derived from an EMBL/GenBank/DDBJ whole genome shotgun (WGS) entry which is preliminary data.</text>
</comment>
<organism evidence="8 9">
    <name type="scientific">Gallaecimonas xiamenensis 3-C-1</name>
    <dbReference type="NCBI Taxonomy" id="745411"/>
    <lineage>
        <taxon>Bacteria</taxon>
        <taxon>Pseudomonadati</taxon>
        <taxon>Pseudomonadota</taxon>
        <taxon>Gammaproteobacteria</taxon>
        <taxon>Enterobacterales</taxon>
        <taxon>Gallaecimonadaceae</taxon>
        <taxon>Gallaecimonas</taxon>
    </lineage>
</organism>
<comment type="similarity">
    <text evidence="7">Belongs to the aspartate/glutamate racemases family.</text>
</comment>
<proteinExistence type="inferred from homology"/>
<dbReference type="NCBIfam" id="TIGR00067">
    <property type="entry name" value="glut_race"/>
    <property type="match status" value="1"/>
</dbReference>
<keyword evidence="3 7" id="KW-0133">Cell shape</keyword>
<keyword evidence="9" id="KW-1185">Reference proteome</keyword>
<evidence type="ECO:0000256" key="4">
    <source>
        <dbReference type="ARBA" id="ARBA00022984"/>
    </source>
</evidence>
<dbReference type="STRING" id="745411.B3C1_02270"/>
<dbReference type="GO" id="GO:0071555">
    <property type="term" value="P:cell wall organization"/>
    <property type="evidence" value="ECO:0007669"/>
    <property type="project" value="UniProtKB-KW"/>
</dbReference>
<dbReference type="InterPro" id="IPR018187">
    <property type="entry name" value="Asp/Glu_racemase_AS_1"/>
</dbReference>
<gene>
    <name evidence="7" type="primary">murI</name>
    <name evidence="8" type="ORF">B3C1_02270</name>
</gene>
<comment type="function">
    <text evidence="7">Provides the (R)-glutamate required for cell wall biosynthesis.</text>
</comment>
<dbReference type="HAMAP" id="MF_00258">
    <property type="entry name" value="Glu_racemase"/>
    <property type="match status" value="1"/>
</dbReference>
<dbReference type="UniPathway" id="UPA00219"/>
<feature type="binding site" evidence="7">
    <location>
        <begin position="73"/>
        <end position="74"/>
    </location>
    <ligand>
        <name>substrate</name>
    </ligand>
</feature>
<dbReference type="OrthoDB" id="9801055at2"/>
<evidence type="ECO:0000313" key="8">
    <source>
        <dbReference type="EMBL" id="EKE77599.1"/>
    </source>
</evidence>
<dbReference type="InterPro" id="IPR015942">
    <property type="entry name" value="Asp/Glu/hydantoin_racemase"/>
</dbReference>
<dbReference type="Pfam" id="PF01177">
    <property type="entry name" value="Asp_Glu_race"/>
    <property type="match status" value="1"/>
</dbReference>
<dbReference type="PROSITE" id="PS00924">
    <property type="entry name" value="ASP_GLU_RACEMASE_2"/>
    <property type="match status" value="1"/>
</dbReference>
<keyword evidence="6 7" id="KW-0961">Cell wall biogenesis/degradation</keyword>
<evidence type="ECO:0000256" key="7">
    <source>
        <dbReference type="HAMAP-Rule" id="MF_00258"/>
    </source>
</evidence>
<dbReference type="RefSeq" id="WP_008482625.1">
    <property type="nucleotide sequence ID" value="NZ_AMRI01000002.1"/>
</dbReference>
<accession>K2K3T7</accession>
<dbReference type="InterPro" id="IPR004391">
    <property type="entry name" value="Glu_race"/>
</dbReference>
<dbReference type="PANTHER" id="PTHR21198:SF2">
    <property type="entry name" value="GLUTAMATE RACEMASE"/>
    <property type="match status" value="1"/>
</dbReference>
<dbReference type="FunFam" id="3.40.50.1860:FF:000001">
    <property type="entry name" value="Glutamate racemase"/>
    <property type="match status" value="1"/>
</dbReference>
<dbReference type="InterPro" id="IPR033134">
    <property type="entry name" value="Asp/Glu_racemase_AS_2"/>
</dbReference>
<sequence length="264" mass="28385">MSQLLFFDSGVGGLSVWQEVHHSLPQWQAIYAMDDAAFPYGELTESVLVARVLAVFEEIAARHPIALAVVACNTASTLVLPELRARFDFPIVGVVPAIKPAALQTRSGKIGLLATPGTVNRPYTRQLEADFAKDKTVLRLGSSELVIMAEAKLRGEPVDMARLEGVLAPWLNGHGPDTVILGCTHFPLLKEELAQVLGNGVILVDSGQAIARRVASLLPQATGNKKGGLSHLYHTAEDPKGLALLRRWLQPGAVPEFLPLHSSS</sequence>
<dbReference type="EC" id="5.1.1.3" evidence="2 7"/>
<keyword evidence="4 7" id="KW-0573">Peptidoglycan synthesis</keyword>
<keyword evidence="5 7" id="KW-0413">Isomerase</keyword>
<dbReference type="eggNOG" id="COG0796">
    <property type="taxonomic scope" value="Bacteria"/>
</dbReference>
<dbReference type="GO" id="GO:0009252">
    <property type="term" value="P:peptidoglycan biosynthetic process"/>
    <property type="evidence" value="ECO:0007669"/>
    <property type="project" value="UniProtKB-UniRule"/>
</dbReference>
<dbReference type="PATRIC" id="fig|745411.4.peg.444"/>
<comment type="pathway">
    <text evidence="7">Cell wall biogenesis; peptidoglycan biosynthesis.</text>
</comment>
<dbReference type="SUPFAM" id="SSF53681">
    <property type="entry name" value="Aspartate/glutamate racemase"/>
    <property type="match status" value="2"/>
</dbReference>
<evidence type="ECO:0000313" key="9">
    <source>
        <dbReference type="Proteomes" id="UP000006755"/>
    </source>
</evidence>
<feature type="binding site" evidence="7">
    <location>
        <begin position="8"/>
        <end position="9"/>
    </location>
    <ligand>
        <name>substrate</name>
    </ligand>
</feature>
<evidence type="ECO:0000256" key="3">
    <source>
        <dbReference type="ARBA" id="ARBA00022960"/>
    </source>
</evidence>
<dbReference type="PANTHER" id="PTHR21198">
    <property type="entry name" value="GLUTAMATE RACEMASE"/>
    <property type="match status" value="1"/>
</dbReference>
<feature type="binding site" evidence="7">
    <location>
        <begin position="184"/>
        <end position="185"/>
    </location>
    <ligand>
        <name>substrate</name>
    </ligand>
</feature>
<dbReference type="GO" id="GO:0008360">
    <property type="term" value="P:regulation of cell shape"/>
    <property type="evidence" value="ECO:0007669"/>
    <property type="project" value="UniProtKB-KW"/>
</dbReference>
<evidence type="ECO:0000256" key="5">
    <source>
        <dbReference type="ARBA" id="ARBA00023235"/>
    </source>
</evidence>
<protein>
    <recommendedName>
        <fullName evidence="2 7">Glutamate racemase</fullName>
        <ecNumber evidence="2 7">5.1.1.3</ecNumber>
    </recommendedName>
</protein>
<dbReference type="Gene3D" id="3.40.50.1860">
    <property type="match status" value="2"/>
</dbReference>
<dbReference type="PROSITE" id="PS00923">
    <property type="entry name" value="ASP_GLU_RACEMASE_1"/>
    <property type="match status" value="1"/>
</dbReference>
<dbReference type="AlphaFoldDB" id="K2K3T7"/>
<dbReference type="GO" id="GO:0008881">
    <property type="term" value="F:glutamate racemase activity"/>
    <property type="evidence" value="ECO:0007669"/>
    <property type="project" value="UniProtKB-UniRule"/>
</dbReference>
<dbReference type="Proteomes" id="UP000006755">
    <property type="component" value="Unassembled WGS sequence"/>
</dbReference>
<name>K2K3T7_9GAMM</name>
<feature type="active site" description="Proton donor/acceptor" evidence="7">
    <location>
        <position position="72"/>
    </location>
</feature>
<reference evidence="8 9" key="1">
    <citation type="journal article" date="2012" name="J. Bacteriol.">
        <title>Genome Sequence of Gallaecimonas xiamenensis Type Strain 3-C-1.</title>
        <authorList>
            <person name="Lai Q."/>
            <person name="Wang L."/>
            <person name="Wang W."/>
            <person name="Shao Z."/>
        </authorList>
    </citation>
    <scope>NUCLEOTIDE SEQUENCE [LARGE SCALE GENOMIC DNA]</scope>
    <source>
        <strain evidence="8 9">3-C-1</strain>
    </source>
</reference>
<evidence type="ECO:0000256" key="2">
    <source>
        <dbReference type="ARBA" id="ARBA00013090"/>
    </source>
</evidence>
<feature type="binding site" evidence="7">
    <location>
        <begin position="40"/>
        <end position="41"/>
    </location>
    <ligand>
        <name>substrate</name>
    </ligand>
</feature>
<evidence type="ECO:0000256" key="6">
    <source>
        <dbReference type="ARBA" id="ARBA00023316"/>
    </source>
</evidence>
<evidence type="ECO:0000256" key="1">
    <source>
        <dbReference type="ARBA" id="ARBA00001602"/>
    </source>
</evidence>
<dbReference type="InterPro" id="IPR001920">
    <property type="entry name" value="Asp/Glu_race"/>
</dbReference>
<feature type="active site" description="Proton donor/acceptor" evidence="7">
    <location>
        <position position="183"/>
    </location>
</feature>
<dbReference type="EMBL" id="AMRI01000002">
    <property type="protein sequence ID" value="EKE77599.1"/>
    <property type="molecule type" value="Genomic_DNA"/>
</dbReference>
<comment type="catalytic activity">
    <reaction evidence="1 7">
        <text>L-glutamate = D-glutamate</text>
        <dbReference type="Rhea" id="RHEA:12813"/>
        <dbReference type="ChEBI" id="CHEBI:29985"/>
        <dbReference type="ChEBI" id="CHEBI:29986"/>
        <dbReference type="EC" id="5.1.1.3"/>
    </reaction>
</comment>